<organism evidence="2 3">
    <name type="scientific">Ophiocordyceps australis</name>
    <dbReference type="NCBI Taxonomy" id="1399860"/>
    <lineage>
        <taxon>Eukaryota</taxon>
        <taxon>Fungi</taxon>
        <taxon>Dikarya</taxon>
        <taxon>Ascomycota</taxon>
        <taxon>Pezizomycotina</taxon>
        <taxon>Sordariomycetes</taxon>
        <taxon>Hypocreomycetidae</taxon>
        <taxon>Hypocreales</taxon>
        <taxon>Ophiocordycipitaceae</taxon>
        <taxon>Ophiocordyceps</taxon>
    </lineage>
</organism>
<proteinExistence type="predicted"/>
<dbReference type="EMBL" id="NJET01000022">
    <property type="protein sequence ID" value="PHH65049.1"/>
    <property type="molecule type" value="Genomic_DNA"/>
</dbReference>
<evidence type="ECO:0000256" key="1">
    <source>
        <dbReference type="SAM" id="MobiDB-lite"/>
    </source>
</evidence>
<feature type="region of interest" description="Disordered" evidence="1">
    <location>
        <begin position="12"/>
        <end position="35"/>
    </location>
</feature>
<sequence length="97" mass="11474">MHSPTWMRKMSLHLESDIKTPPRAPPPPLSSAPWRNLEANAKRAWRHHLFKLEALAVYRPSHEAYHAPWQPDPLWEEWRRVALAEEPDQKENEIPDV</sequence>
<keyword evidence="3" id="KW-1185">Reference proteome</keyword>
<gene>
    <name evidence="2" type="ORF">CDD81_3447</name>
</gene>
<dbReference type="AlphaFoldDB" id="A0A2C5XAQ6"/>
<evidence type="ECO:0000313" key="3">
    <source>
        <dbReference type="Proteomes" id="UP000226192"/>
    </source>
</evidence>
<dbReference type="Proteomes" id="UP000226192">
    <property type="component" value="Unassembled WGS sequence"/>
</dbReference>
<accession>A0A2C5XAQ6</accession>
<evidence type="ECO:0000313" key="2">
    <source>
        <dbReference type="EMBL" id="PHH65049.1"/>
    </source>
</evidence>
<name>A0A2C5XAQ6_9HYPO</name>
<protein>
    <submittedName>
        <fullName evidence="2">Uncharacterized protein</fullName>
    </submittedName>
</protein>
<reference evidence="2 3" key="1">
    <citation type="submission" date="2017-06" db="EMBL/GenBank/DDBJ databases">
        <title>Ant-infecting Ophiocordyceps genomes reveal a high diversity of potential behavioral manipulation genes and a possible major role for enterotoxins.</title>
        <authorList>
            <person name="De Bekker C."/>
            <person name="Evans H.C."/>
            <person name="Brachmann A."/>
            <person name="Hughes D.P."/>
        </authorList>
    </citation>
    <scope>NUCLEOTIDE SEQUENCE [LARGE SCALE GENOMIC DNA]</scope>
    <source>
        <strain evidence="2 3">Map64</strain>
    </source>
</reference>
<comment type="caution">
    <text evidence="2">The sequence shown here is derived from an EMBL/GenBank/DDBJ whole genome shotgun (WGS) entry which is preliminary data.</text>
</comment>